<evidence type="ECO:0000313" key="7">
    <source>
        <dbReference type="EMBL" id="VEA05380.1"/>
    </source>
</evidence>
<name>A0A6D2GE75_SALER</name>
<dbReference type="PANTHER" id="PTHR33420:SF12">
    <property type="entry name" value="FIMBRIN-LIKE PROTEIN FIMI-RELATED"/>
    <property type="match status" value="1"/>
</dbReference>
<evidence type="ECO:0000313" key="8">
    <source>
        <dbReference type="Proteomes" id="UP000267858"/>
    </source>
</evidence>
<feature type="domain" description="Fimbrial-type adhesion" evidence="6">
    <location>
        <begin position="45"/>
        <end position="191"/>
    </location>
</feature>
<dbReference type="Pfam" id="PF00419">
    <property type="entry name" value="Fimbrial"/>
    <property type="match status" value="1"/>
</dbReference>
<comment type="similarity">
    <text evidence="2">Belongs to the fimbrial protein family.</text>
</comment>
<dbReference type="Proteomes" id="UP000267858">
    <property type="component" value="Chromosome"/>
</dbReference>
<dbReference type="AlphaFoldDB" id="A0A6D2GE75"/>
<keyword evidence="3" id="KW-0732">Signal</keyword>
<dbReference type="EMBL" id="LR134141">
    <property type="protein sequence ID" value="VEA05380.1"/>
    <property type="molecule type" value="Genomic_DNA"/>
</dbReference>
<dbReference type="Gene3D" id="2.60.40.1090">
    <property type="entry name" value="Fimbrial-type adhesion domain"/>
    <property type="match status" value="1"/>
</dbReference>
<protein>
    <submittedName>
        <fullName evidence="7">Fimbrial protein FimI</fullName>
    </submittedName>
</protein>
<dbReference type="InterPro" id="IPR008966">
    <property type="entry name" value="Adhesion_dom_sf"/>
</dbReference>
<evidence type="ECO:0000259" key="6">
    <source>
        <dbReference type="Pfam" id="PF00419"/>
    </source>
</evidence>
<gene>
    <name evidence="7" type="primary">fimA_1</name>
    <name evidence="7" type="ORF">NCTC5773_03688</name>
</gene>
<reference evidence="7 8" key="1">
    <citation type="submission" date="2018-12" db="EMBL/GenBank/DDBJ databases">
        <authorList>
            <consortium name="Pathogen Informatics"/>
        </authorList>
    </citation>
    <scope>NUCLEOTIDE SEQUENCE [LARGE SCALE GENOMIC DNA]</scope>
    <source>
        <strain evidence="7 8">NCTC5773</strain>
    </source>
</reference>
<dbReference type="GO" id="GO:0009289">
    <property type="term" value="C:pilus"/>
    <property type="evidence" value="ECO:0007669"/>
    <property type="project" value="UniProtKB-SubCell"/>
</dbReference>
<keyword evidence="4" id="KW-1015">Disulfide bond</keyword>
<accession>A0A6D2GE75</accession>
<dbReference type="SUPFAM" id="SSF49401">
    <property type="entry name" value="Bacterial adhesins"/>
    <property type="match status" value="1"/>
</dbReference>
<organism evidence="7 8">
    <name type="scientific">Salmonella enterica subsp. salamae</name>
    <dbReference type="NCBI Taxonomy" id="59202"/>
    <lineage>
        <taxon>Bacteria</taxon>
        <taxon>Pseudomonadati</taxon>
        <taxon>Pseudomonadota</taxon>
        <taxon>Gammaproteobacteria</taxon>
        <taxon>Enterobacterales</taxon>
        <taxon>Enterobacteriaceae</taxon>
        <taxon>Salmonella</taxon>
    </lineage>
</organism>
<evidence type="ECO:0000256" key="1">
    <source>
        <dbReference type="ARBA" id="ARBA00004561"/>
    </source>
</evidence>
<evidence type="ECO:0000256" key="3">
    <source>
        <dbReference type="ARBA" id="ARBA00022729"/>
    </source>
</evidence>
<evidence type="ECO:0000256" key="2">
    <source>
        <dbReference type="ARBA" id="ARBA00006671"/>
    </source>
</evidence>
<dbReference type="NCBIfam" id="NF011747">
    <property type="entry name" value="PRK15200.1"/>
    <property type="match status" value="1"/>
</dbReference>
<sequence>MPQWKRLSGIKENIQMIRKGAALVGLILMSPVIAQPVIVESGRVHLRGQLVNGGCAVATESQDLRVLMGQYRTNAFTGPGSFAPVSVPFSLRLISCSAEVWRHVGIAFSGVTPVEDPHVFLASGEGIGNAGIGLALFDDQQRQIIPNTLPLHYAPILTQEMTLHFTARYRAISENMTPGRIHSEVWFTLVYP</sequence>
<proteinExistence type="inferred from homology"/>
<dbReference type="InterPro" id="IPR050263">
    <property type="entry name" value="Bact_Fimbrial_Adh_Pro"/>
</dbReference>
<dbReference type="FunFam" id="2.60.40.1090:FF:000019">
    <property type="entry name" value="Type 1 fimbrial protein subunit FimI"/>
    <property type="match status" value="1"/>
</dbReference>
<dbReference type="PANTHER" id="PTHR33420">
    <property type="entry name" value="FIMBRIAL SUBUNIT ELFA-RELATED"/>
    <property type="match status" value="1"/>
</dbReference>
<evidence type="ECO:0000256" key="5">
    <source>
        <dbReference type="ARBA" id="ARBA00023263"/>
    </source>
</evidence>
<keyword evidence="5" id="KW-0281">Fimbrium</keyword>
<dbReference type="GO" id="GO:0043709">
    <property type="term" value="P:cell adhesion involved in single-species biofilm formation"/>
    <property type="evidence" value="ECO:0007669"/>
    <property type="project" value="TreeGrafter"/>
</dbReference>
<dbReference type="InterPro" id="IPR036937">
    <property type="entry name" value="Adhesion_dom_fimbrial_sf"/>
</dbReference>
<comment type="subcellular location">
    <subcellularLocation>
        <location evidence="1">Fimbrium</location>
    </subcellularLocation>
</comment>
<evidence type="ECO:0000256" key="4">
    <source>
        <dbReference type="ARBA" id="ARBA00023157"/>
    </source>
</evidence>
<dbReference type="InterPro" id="IPR000259">
    <property type="entry name" value="Adhesion_dom_fimbrial"/>
</dbReference>